<keyword evidence="1" id="KW-1133">Transmembrane helix</keyword>
<evidence type="ECO:0000313" key="3">
    <source>
        <dbReference type="EMBL" id="AMK15596.1"/>
    </source>
</evidence>
<feature type="transmembrane region" description="Helical" evidence="1">
    <location>
        <begin position="173"/>
        <end position="202"/>
    </location>
</feature>
<dbReference type="Proteomes" id="UP000066376">
    <property type="component" value="Chromosome"/>
</dbReference>
<proteinExistence type="predicted"/>
<feature type="transmembrane region" description="Helical" evidence="1">
    <location>
        <begin position="148"/>
        <end position="167"/>
    </location>
</feature>
<keyword evidence="5" id="KW-1185">Reference proteome</keyword>
<gene>
    <name evidence="4" type="ORF">SAMN02910297_01650</name>
    <name evidence="3" type="ORF">YLM1_1039</name>
</gene>
<evidence type="ECO:0000259" key="2">
    <source>
        <dbReference type="Pfam" id="PF13240"/>
    </source>
</evidence>
<dbReference type="Pfam" id="PF13240">
    <property type="entry name" value="Zn_Ribbon_1"/>
    <property type="match status" value="1"/>
</dbReference>
<reference evidence="3 5" key="1">
    <citation type="journal article" date="2016" name="Genome Announc.">
        <title>Draft Genome Sequence of the Rumen Methanogen Methanobrevibacter olleyae YLM1.</title>
        <authorList>
            <person name="Kelly W.J."/>
            <person name="Li D."/>
            <person name="Lambie S.C."/>
            <person name="Cox F."/>
            <person name="Attwood G.T."/>
            <person name="Altermann E."/>
            <person name="Leahy S.C."/>
        </authorList>
    </citation>
    <scope>NUCLEOTIDE SEQUENCE [LARGE SCALE GENOMIC DNA]</scope>
    <source>
        <strain evidence="3 5">YLM1</strain>
    </source>
</reference>
<dbReference type="RefSeq" id="WP_074798846.1">
    <property type="nucleotide sequence ID" value="NZ_CP014265.1"/>
</dbReference>
<dbReference type="InterPro" id="IPR026870">
    <property type="entry name" value="Zinc_ribbon_dom"/>
</dbReference>
<evidence type="ECO:0000256" key="1">
    <source>
        <dbReference type="SAM" id="Phobius"/>
    </source>
</evidence>
<name>A0A126R0M2_METOL</name>
<evidence type="ECO:0000313" key="6">
    <source>
        <dbReference type="Proteomes" id="UP000183442"/>
    </source>
</evidence>
<feature type="domain" description="Zinc-ribbon" evidence="2">
    <location>
        <begin position="109"/>
        <end position="127"/>
    </location>
</feature>
<dbReference type="EMBL" id="FOTL01000033">
    <property type="protein sequence ID" value="SFL74194.1"/>
    <property type="molecule type" value="Genomic_DNA"/>
</dbReference>
<dbReference type="KEGG" id="mol:YLM1_1039"/>
<dbReference type="Proteomes" id="UP000183442">
    <property type="component" value="Unassembled WGS sequence"/>
</dbReference>
<reference evidence="6" key="4">
    <citation type="submission" date="2016-10" db="EMBL/GenBank/DDBJ databases">
        <authorList>
            <person name="Varghese N."/>
        </authorList>
    </citation>
    <scope>NUCLEOTIDE SEQUENCE [LARGE SCALE GENOMIC DNA]</scope>
    <source>
        <strain evidence="6">DSM 16632</strain>
    </source>
</reference>
<evidence type="ECO:0000313" key="4">
    <source>
        <dbReference type="EMBL" id="SFL74194.1"/>
    </source>
</evidence>
<dbReference type="PATRIC" id="fig|294671.3.peg.1088"/>
<protein>
    <submittedName>
        <fullName evidence="4">TM2 domain-containing membrane protein YozV</fullName>
    </submittedName>
</protein>
<evidence type="ECO:0000313" key="5">
    <source>
        <dbReference type="Proteomes" id="UP000066376"/>
    </source>
</evidence>
<dbReference type="STRING" id="294671.YLM1_1039"/>
<accession>A0A126R0M2</accession>
<organism evidence="3 5">
    <name type="scientific">Methanobrevibacter olleyae</name>
    <dbReference type="NCBI Taxonomy" id="294671"/>
    <lineage>
        <taxon>Archaea</taxon>
        <taxon>Methanobacteriati</taxon>
        <taxon>Methanobacteriota</taxon>
        <taxon>Methanomada group</taxon>
        <taxon>Methanobacteria</taxon>
        <taxon>Methanobacteriales</taxon>
        <taxon>Methanobacteriaceae</taxon>
        <taxon>Methanobrevibacter</taxon>
    </lineage>
</organism>
<reference evidence="4" key="3">
    <citation type="submission" date="2016-10" db="EMBL/GenBank/DDBJ databases">
        <authorList>
            <person name="de Groot N.N."/>
        </authorList>
    </citation>
    <scope>NUCLEOTIDE SEQUENCE [LARGE SCALE GENOMIC DNA]</scope>
    <source>
        <strain evidence="4">DSM 16632</strain>
    </source>
</reference>
<sequence>MVEISCPDCGKKQDNKNKFCRNCGADLSKVEIINENINSNSNLESNFDSNDINISNDEESNSNLSDDDFIHVPILNEDGTNSNELIVSDSNDDLNNNEEKIKEDDIRRCSNCGAELNENEKFCHNCGVNLNDDVNPTQTASNLSEKKTAIVSVILSFLFPGLGQLYNGQSTKGLYFIILSIVSWVLILIIIGAVLYVLVWLWSIVDAYQSAEAINNGEILEDKLF</sequence>
<dbReference type="EMBL" id="CP014265">
    <property type="protein sequence ID" value="AMK15596.1"/>
    <property type="molecule type" value="Genomic_DNA"/>
</dbReference>
<dbReference type="GeneID" id="32049443"/>
<dbReference type="OrthoDB" id="76294at2157"/>
<keyword evidence="1" id="KW-0812">Transmembrane</keyword>
<reference evidence="5" key="2">
    <citation type="submission" date="2016-02" db="EMBL/GenBank/DDBJ databases">
        <title>The draft genome sequence of the rumen methanogen Methanobrevibacter olleyae YLM1.</title>
        <authorList>
            <consortium name="New Zealand Agricultural Greenhouse Gas Research Centre/Pastoral Greenhouse Gas Research Consortium"/>
            <person name="Kelly W.J."/>
            <person name="Li D."/>
            <person name="Lambie S.C."/>
            <person name="Attwood G.T."/>
            <person name="Altermann E."/>
            <person name="Leahy S.C."/>
        </authorList>
    </citation>
    <scope>NUCLEOTIDE SEQUENCE [LARGE SCALE GENOMIC DNA]</scope>
    <source>
        <strain evidence="5">YLM1</strain>
    </source>
</reference>
<keyword evidence="1" id="KW-0472">Membrane</keyword>
<dbReference type="AlphaFoldDB" id="A0A126R0M2"/>